<comment type="similarity">
    <text evidence="1 8">Belongs to the cytidylate kinase family. Type 1 subfamily.</text>
</comment>
<evidence type="ECO:0000256" key="3">
    <source>
        <dbReference type="ARBA" id="ARBA00022741"/>
    </source>
</evidence>
<dbReference type="Proteomes" id="UP000005540">
    <property type="component" value="Unassembled WGS sequence"/>
</dbReference>
<organism evidence="10 11">
    <name type="scientific">Sulfurihydrogenibium yellowstonense SS-5</name>
    <dbReference type="NCBI Taxonomy" id="432331"/>
    <lineage>
        <taxon>Bacteria</taxon>
        <taxon>Pseudomonadati</taxon>
        <taxon>Aquificota</taxon>
        <taxon>Aquificia</taxon>
        <taxon>Aquificales</taxon>
        <taxon>Hydrogenothermaceae</taxon>
        <taxon>Sulfurihydrogenibium</taxon>
    </lineage>
</organism>
<feature type="domain" description="Cytidylate kinase" evidence="9">
    <location>
        <begin position="3"/>
        <end position="213"/>
    </location>
</feature>
<protein>
    <recommendedName>
        <fullName evidence="8">Cytidylate kinase</fullName>
        <shortName evidence="8">CK</shortName>
        <ecNumber evidence="8">2.7.4.25</ecNumber>
    </recommendedName>
    <alternativeName>
        <fullName evidence="8">Cytidine monophosphate kinase</fullName>
        <shortName evidence="8">CMP kinase</shortName>
    </alternativeName>
</protein>
<dbReference type="GO" id="GO:0005829">
    <property type="term" value="C:cytosol"/>
    <property type="evidence" value="ECO:0007669"/>
    <property type="project" value="TreeGrafter"/>
</dbReference>
<dbReference type="AlphaFoldDB" id="C4FLE2"/>
<dbReference type="EC" id="2.7.4.25" evidence="8"/>
<feature type="binding site" evidence="8">
    <location>
        <begin position="7"/>
        <end position="15"/>
    </location>
    <ligand>
        <name>ATP</name>
        <dbReference type="ChEBI" id="CHEBI:30616"/>
    </ligand>
</feature>
<keyword evidence="3 8" id="KW-0547">Nucleotide-binding</keyword>
<gene>
    <name evidence="8 10" type="primary">cmk</name>
    <name evidence="10" type="ORF">SULYE_1396</name>
</gene>
<reference evidence="10 11" key="1">
    <citation type="submission" date="2009-04" db="EMBL/GenBank/DDBJ databases">
        <authorList>
            <person name="Reysenbach A.-L."/>
            <person name="Heidelberg J.F."/>
            <person name="Nelson W.C."/>
        </authorList>
    </citation>
    <scope>NUCLEOTIDE SEQUENCE [LARGE SCALE GENOMIC DNA]</scope>
    <source>
        <strain evidence="10 11">SS-5</strain>
    </source>
</reference>
<proteinExistence type="inferred from homology"/>
<evidence type="ECO:0000256" key="5">
    <source>
        <dbReference type="ARBA" id="ARBA00022840"/>
    </source>
</evidence>
<keyword evidence="8" id="KW-0963">Cytoplasm</keyword>
<evidence type="ECO:0000256" key="6">
    <source>
        <dbReference type="ARBA" id="ARBA00047615"/>
    </source>
</evidence>
<dbReference type="HAMAP" id="MF_00238">
    <property type="entry name" value="Cytidyl_kinase_type1"/>
    <property type="match status" value="1"/>
</dbReference>
<keyword evidence="11" id="KW-1185">Reference proteome</keyword>
<keyword evidence="5 8" id="KW-0067">ATP-binding</keyword>
<dbReference type="CDD" id="cd02020">
    <property type="entry name" value="CMPK"/>
    <property type="match status" value="1"/>
</dbReference>
<evidence type="ECO:0000259" key="9">
    <source>
        <dbReference type="Pfam" id="PF02224"/>
    </source>
</evidence>
<comment type="catalytic activity">
    <reaction evidence="7 8">
        <text>CMP + ATP = CDP + ADP</text>
        <dbReference type="Rhea" id="RHEA:11600"/>
        <dbReference type="ChEBI" id="CHEBI:30616"/>
        <dbReference type="ChEBI" id="CHEBI:58069"/>
        <dbReference type="ChEBI" id="CHEBI:60377"/>
        <dbReference type="ChEBI" id="CHEBI:456216"/>
        <dbReference type="EC" id="2.7.4.25"/>
    </reaction>
</comment>
<comment type="subcellular location">
    <subcellularLocation>
        <location evidence="8">Cytoplasm</location>
    </subcellularLocation>
</comment>
<dbReference type="GO" id="GO:0006220">
    <property type="term" value="P:pyrimidine nucleotide metabolic process"/>
    <property type="evidence" value="ECO:0007669"/>
    <property type="project" value="UniProtKB-UniRule"/>
</dbReference>
<dbReference type="RefSeq" id="WP_007547713.1">
    <property type="nucleotide sequence ID" value="NZ_ABZS01000150.1"/>
</dbReference>
<dbReference type="GO" id="GO:0036431">
    <property type="term" value="F:dCMP kinase activity"/>
    <property type="evidence" value="ECO:0007669"/>
    <property type="project" value="InterPro"/>
</dbReference>
<dbReference type="PANTHER" id="PTHR21299:SF2">
    <property type="entry name" value="CYTIDYLATE KINASE"/>
    <property type="match status" value="1"/>
</dbReference>
<evidence type="ECO:0000256" key="2">
    <source>
        <dbReference type="ARBA" id="ARBA00022679"/>
    </source>
</evidence>
<accession>C4FLE2</accession>
<dbReference type="InterPro" id="IPR011994">
    <property type="entry name" value="Cytidylate_kinase_dom"/>
</dbReference>
<keyword evidence="2 8" id="KW-0808">Transferase</keyword>
<dbReference type="OrthoDB" id="9807434at2"/>
<comment type="caution">
    <text evidence="10">The sequence shown here is derived from an EMBL/GenBank/DDBJ whole genome shotgun (WGS) entry which is preliminary data.</text>
</comment>
<evidence type="ECO:0000256" key="1">
    <source>
        <dbReference type="ARBA" id="ARBA00009427"/>
    </source>
</evidence>
<dbReference type="InterPro" id="IPR003136">
    <property type="entry name" value="Cytidylate_kin"/>
</dbReference>
<sequence length="214" mass="24359">MIIAIDGPAGSGKSTIAKLLAKELGYTYIDTGAMYRAAALKLLRLNINLENEEEIMNVLENTQILLKDSQVFLDGEDVSDIIRTEEIGNVASIIARYPKVRKWMVSKQRELGEIAKNVVIEGRDAGSRIFPDADLKIFMTASAEIRAQRRVQQLKEKGFVVDYNHILQKILERDKLDYERKESPLRPTEDYIIIDTTDKSIEEVIDYIKSLINK</sequence>
<name>C4FLE2_9AQUI</name>
<dbReference type="GO" id="GO:0015949">
    <property type="term" value="P:nucleobase-containing small molecule interconversion"/>
    <property type="evidence" value="ECO:0007669"/>
    <property type="project" value="TreeGrafter"/>
</dbReference>
<dbReference type="GO" id="GO:0036430">
    <property type="term" value="F:CMP kinase activity"/>
    <property type="evidence" value="ECO:0007669"/>
    <property type="project" value="RHEA"/>
</dbReference>
<evidence type="ECO:0000313" key="10">
    <source>
        <dbReference type="EMBL" id="EEP60113.1"/>
    </source>
</evidence>
<keyword evidence="4 8" id="KW-0418">Kinase</keyword>
<comment type="catalytic activity">
    <reaction evidence="6 8">
        <text>dCMP + ATP = dCDP + ADP</text>
        <dbReference type="Rhea" id="RHEA:25094"/>
        <dbReference type="ChEBI" id="CHEBI:30616"/>
        <dbReference type="ChEBI" id="CHEBI:57566"/>
        <dbReference type="ChEBI" id="CHEBI:58593"/>
        <dbReference type="ChEBI" id="CHEBI:456216"/>
        <dbReference type="EC" id="2.7.4.25"/>
    </reaction>
</comment>
<evidence type="ECO:0000256" key="8">
    <source>
        <dbReference type="HAMAP-Rule" id="MF_00238"/>
    </source>
</evidence>
<dbReference type="SUPFAM" id="SSF52540">
    <property type="entry name" value="P-loop containing nucleoside triphosphate hydrolases"/>
    <property type="match status" value="1"/>
</dbReference>
<dbReference type="EMBL" id="ABZS01000150">
    <property type="protein sequence ID" value="EEP60113.1"/>
    <property type="molecule type" value="Genomic_DNA"/>
</dbReference>
<dbReference type="Pfam" id="PF02224">
    <property type="entry name" value="Cytidylate_kin"/>
    <property type="match status" value="1"/>
</dbReference>
<dbReference type="GO" id="GO:0005524">
    <property type="term" value="F:ATP binding"/>
    <property type="evidence" value="ECO:0007669"/>
    <property type="project" value="UniProtKB-UniRule"/>
</dbReference>
<evidence type="ECO:0000256" key="7">
    <source>
        <dbReference type="ARBA" id="ARBA00048478"/>
    </source>
</evidence>
<dbReference type="PANTHER" id="PTHR21299">
    <property type="entry name" value="CYTIDYLATE KINASE/PANTOATE-BETA-ALANINE LIGASE"/>
    <property type="match status" value="1"/>
</dbReference>
<dbReference type="InterPro" id="IPR027417">
    <property type="entry name" value="P-loop_NTPase"/>
</dbReference>
<evidence type="ECO:0000313" key="11">
    <source>
        <dbReference type="Proteomes" id="UP000005540"/>
    </source>
</evidence>
<evidence type="ECO:0000256" key="4">
    <source>
        <dbReference type="ARBA" id="ARBA00022777"/>
    </source>
</evidence>
<dbReference type="NCBIfam" id="TIGR00017">
    <property type="entry name" value="cmk"/>
    <property type="match status" value="1"/>
</dbReference>
<dbReference type="Gene3D" id="3.40.50.300">
    <property type="entry name" value="P-loop containing nucleotide triphosphate hydrolases"/>
    <property type="match status" value="1"/>
</dbReference>